<dbReference type="Proteomes" id="UP000299102">
    <property type="component" value="Unassembled WGS sequence"/>
</dbReference>
<gene>
    <name evidence="2" type="ORF">EVAR_26820_1</name>
</gene>
<evidence type="ECO:0000313" key="2">
    <source>
        <dbReference type="EMBL" id="GBP49111.1"/>
    </source>
</evidence>
<feature type="region of interest" description="Disordered" evidence="1">
    <location>
        <begin position="24"/>
        <end position="148"/>
    </location>
</feature>
<accession>A0A4C1WDD9</accession>
<dbReference type="AlphaFoldDB" id="A0A4C1WDD9"/>
<name>A0A4C1WDD9_EUMVA</name>
<feature type="compositionally biased region" description="Low complexity" evidence="1">
    <location>
        <begin position="81"/>
        <end position="100"/>
    </location>
</feature>
<organism evidence="2 3">
    <name type="scientific">Eumeta variegata</name>
    <name type="common">Bagworm moth</name>
    <name type="synonym">Eumeta japonica</name>
    <dbReference type="NCBI Taxonomy" id="151549"/>
    <lineage>
        <taxon>Eukaryota</taxon>
        <taxon>Metazoa</taxon>
        <taxon>Ecdysozoa</taxon>
        <taxon>Arthropoda</taxon>
        <taxon>Hexapoda</taxon>
        <taxon>Insecta</taxon>
        <taxon>Pterygota</taxon>
        <taxon>Neoptera</taxon>
        <taxon>Endopterygota</taxon>
        <taxon>Lepidoptera</taxon>
        <taxon>Glossata</taxon>
        <taxon>Ditrysia</taxon>
        <taxon>Tineoidea</taxon>
        <taxon>Psychidae</taxon>
        <taxon>Oiketicinae</taxon>
        <taxon>Eumeta</taxon>
    </lineage>
</organism>
<protein>
    <submittedName>
        <fullName evidence="2">Uncharacterized protein</fullName>
    </submittedName>
</protein>
<evidence type="ECO:0000313" key="3">
    <source>
        <dbReference type="Proteomes" id="UP000299102"/>
    </source>
</evidence>
<feature type="compositionally biased region" description="Low complexity" evidence="1">
    <location>
        <begin position="136"/>
        <end position="148"/>
    </location>
</feature>
<evidence type="ECO:0000256" key="1">
    <source>
        <dbReference type="SAM" id="MobiDB-lite"/>
    </source>
</evidence>
<dbReference type="EMBL" id="BGZK01000537">
    <property type="protein sequence ID" value="GBP49111.1"/>
    <property type="molecule type" value="Genomic_DNA"/>
</dbReference>
<proteinExistence type="predicted"/>
<comment type="caution">
    <text evidence="2">The sequence shown here is derived from an EMBL/GenBank/DDBJ whole genome shotgun (WGS) entry which is preliminary data.</text>
</comment>
<dbReference type="OrthoDB" id="6931232at2759"/>
<sequence length="148" mass="14805">MSVVVVSRVGALHGLDVAIVMTEPGEGSGVDGQPTRNGGVRVPLPPILCTTEPSDSSDEGPHAKPMTSSHSKLSLPSDLGTPTSPLKISSPLSLPASPTPYGRAAGAQSMTRTKTRSVDAAPPPPGPDDGKENVRSAATTGSGSATGE</sequence>
<reference evidence="2 3" key="1">
    <citation type="journal article" date="2019" name="Commun. Biol.">
        <title>The bagworm genome reveals a unique fibroin gene that provides high tensile strength.</title>
        <authorList>
            <person name="Kono N."/>
            <person name="Nakamura H."/>
            <person name="Ohtoshi R."/>
            <person name="Tomita M."/>
            <person name="Numata K."/>
            <person name="Arakawa K."/>
        </authorList>
    </citation>
    <scope>NUCLEOTIDE SEQUENCE [LARGE SCALE GENOMIC DNA]</scope>
</reference>
<keyword evidence="3" id="KW-1185">Reference proteome</keyword>